<sequence>MEKTEHSSDLPPDEARLAAERGLGDLVHSYRYVGDASSVMLPSAGPVLLGLGAAFTASGAWWGVVLLVAGVPLTYLLVRRLTGYFRQRGRRVHQFTGGLVIIEPSGLPEAVAWDDVESFSHGAMQIHQESPFGTSSAHVGTWNFYALRCRDGRLFAISNEFKDTGPIAAALDHQVPPLQAARAEAKIAAGEEVDFGAIRVGPHDISVYRDATPPANVIVPPTSPLPDQRVPWTNIDRFEFSNNRLRIFARGDARAPMIILNPKTIWNFPALTLLLQRMRPPT</sequence>
<proteinExistence type="predicted"/>
<reference evidence="2 3" key="2">
    <citation type="submission" date="2020-03" db="EMBL/GenBank/DDBJ databases">
        <authorList>
            <person name="Ichikawa N."/>
            <person name="Kimura A."/>
            <person name="Kitahashi Y."/>
            <person name="Uohara A."/>
        </authorList>
    </citation>
    <scope>NUCLEOTIDE SEQUENCE [LARGE SCALE GENOMIC DNA]</scope>
    <source>
        <strain evidence="2 3">NBRC 107702</strain>
    </source>
</reference>
<reference evidence="2 3" key="1">
    <citation type="submission" date="2020-03" db="EMBL/GenBank/DDBJ databases">
        <title>Whole genome shotgun sequence of Phytohabitans flavus NBRC 107702.</title>
        <authorList>
            <person name="Komaki H."/>
            <person name="Tamura T."/>
        </authorList>
    </citation>
    <scope>NUCLEOTIDE SEQUENCE [LARGE SCALE GENOMIC DNA]</scope>
    <source>
        <strain evidence="2 3">NBRC 107702</strain>
    </source>
</reference>
<dbReference type="RefSeq" id="WP_173034684.1">
    <property type="nucleotide sequence ID" value="NZ_AP022870.1"/>
</dbReference>
<keyword evidence="1" id="KW-0472">Membrane</keyword>
<dbReference type="EMBL" id="AP022870">
    <property type="protein sequence ID" value="BCB75095.1"/>
    <property type="molecule type" value="Genomic_DNA"/>
</dbReference>
<dbReference type="Pfam" id="PF20226">
    <property type="entry name" value="DUF6585"/>
    <property type="match status" value="1"/>
</dbReference>
<keyword evidence="1" id="KW-0812">Transmembrane</keyword>
<evidence type="ECO:0000256" key="1">
    <source>
        <dbReference type="SAM" id="Phobius"/>
    </source>
</evidence>
<feature type="transmembrane region" description="Helical" evidence="1">
    <location>
        <begin position="59"/>
        <end position="78"/>
    </location>
</feature>
<name>A0A6F8XMQ7_9ACTN</name>
<dbReference type="KEGG" id="pfla:Pflav_015050"/>
<keyword evidence="1" id="KW-1133">Transmembrane helix</keyword>
<keyword evidence="3" id="KW-1185">Reference proteome</keyword>
<accession>A0A6F8XMQ7</accession>
<dbReference type="AlphaFoldDB" id="A0A6F8XMQ7"/>
<dbReference type="Proteomes" id="UP000502508">
    <property type="component" value="Chromosome"/>
</dbReference>
<gene>
    <name evidence="2" type="ORF">Pflav_015050</name>
</gene>
<evidence type="ECO:0000313" key="3">
    <source>
        <dbReference type="Proteomes" id="UP000502508"/>
    </source>
</evidence>
<organism evidence="2 3">
    <name type="scientific">Phytohabitans flavus</name>
    <dbReference type="NCBI Taxonomy" id="1076124"/>
    <lineage>
        <taxon>Bacteria</taxon>
        <taxon>Bacillati</taxon>
        <taxon>Actinomycetota</taxon>
        <taxon>Actinomycetes</taxon>
        <taxon>Micromonosporales</taxon>
        <taxon>Micromonosporaceae</taxon>
    </lineage>
</organism>
<evidence type="ECO:0000313" key="2">
    <source>
        <dbReference type="EMBL" id="BCB75095.1"/>
    </source>
</evidence>
<dbReference type="InterPro" id="IPR046492">
    <property type="entry name" value="DUF6585"/>
</dbReference>
<protein>
    <submittedName>
        <fullName evidence="2">Uncharacterized protein</fullName>
    </submittedName>
</protein>